<dbReference type="InterPro" id="IPR027417">
    <property type="entry name" value="P-loop_NTPase"/>
</dbReference>
<evidence type="ECO:0000256" key="2">
    <source>
        <dbReference type="ARBA" id="ARBA00022741"/>
    </source>
</evidence>
<keyword evidence="3 11" id="KW-0378">Hydrolase</keyword>
<dbReference type="RefSeq" id="WP_023051578.1">
    <property type="nucleotide sequence ID" value="NZ_KI518060.1"/>
</dbReference>
<evidence type="ECO:0000256" key="1">
    <source>
        <dbReference type="ARBA" id="ARBA00009922"/>
    </source>
</evidence>
<keyword evidence="14" id="KW-1185">Reference proteome</keyword>
<dbReference type="GO" id="GO:0043138">
    <property type="term" value="F:3'-5' DNA helicase activity"/>
    <property type="evidence" value="ECO:0007669"/>
    <property type="project" value="UniProtKB-EC"/>
</dbReference>
<proteinExistence type="inferred from homology"/>
<keyword evidence="2 11" id="KW-0547">Nucleotide-binding</keyword>
<dbReference type="STRING" id="1319815.HMPREF0202_02045"/>
<gene>
    <name evidence="13" type="ORF">HMPREF0202_02045</name>
</gene>
<evidence type="ECO:0000313" key="13">
    <source>
        <dbReference type="EMBL" id="ERT68109.1"/>
    </source>
</evidence>
<evidence type="ECO:0000256" key="5">
    <source>
        <dbReference type="ARBA" id="ARBA00022840"/>
    </source>
</evidence>
<evidence type="ECO:0000256" key="11">
    <source>
        <dbReference type="PROSITE-ProRule" id="PRU00560"/>
    </source>
</evidence>
<evidence type="ECO:0000256" key="9">
    <source>
        <dbReference type="ARBA" id="ARBA00034808"/>
    </source>
</evidence>
<comment type="catalytic activity">
    <reaction evidence="10">
        <text>ATP + H2O = ADP + phosphate + H(+)</text>
        <dbReference type="Rhea" id="RHEA:13065"/>
        <dbReference type="ChEBI" id="CHEBI:15377"/>
        <dbReference type="ChEBI" id="CHEBI:15378"/>
        <dbReference type="ChEBI" id="CHEBI:30616"/>
        <dbReference type="ChEBI" id="CHEBI:43474"/>
        <dbReference type="ChEBI" id="CHEBI:456216"/>
        <dbReference type="EC" id="5.6.2.4"/>
    </reaction>
</comment>
<dbReference type="GO" id="GO:0000725">
    <property type="term" value="P:recombinational repair"/>
    <property type="evidence" value="ECO:0007669"/>
    <property type="project" value="TreeGrafter"/>
</dbReference>
<dbReference type="EC" id="5.6.2.4" evidence="9"/>
<evidence type="ECO:0000256" key="4">
    <source>
        <dbReference type="ARBA" id="ARBA00022806"/>
    </source>
</evidence>
<protein>
    <recommendedName>
        <fullName evidence="9">DNA 3'-5' helicase</fullName>
        <ecNumber evidence="9">5.6.2.4</ecNumber>
    </recommendedName>
</protein>
<evidence type="ECO:0000256" key="7">
    <source>
        <dbReference type="ARBA" id="ARBA00023235"/>
    </source>
</evidence>
<evidence type="ECO:0000256" key="8">
    <source>
        <dbReference type="ARBA" id="ARBA00034617"/>
    </source>
</evidence>
<dbReference type="AlphaFoldDB" id="U7VAD4"/>
<evidence type="ECO:0000256" key="10">
    <source>
        <dbReference type="ARBA" id="ARBA00048988"/>
    </source>
</evidence>
<dbReference type="HOGENOM" id="CLU_898649_0_0_0"/>
<dbReference type="PANTHER" id="PTHR11070:SF2">
    <property type="entry name" value="ATP-DEPENDENT DNA HELICASE SRS2"/>
    <property type="match status" value="1"/>
</dbReference>
<keyword evidence="6" id="KW-0238">DNA-binding</keyword>
<feature type="domain" description="UvrD-like helicase ATP-binding" evidence="12">
    <location>
        <begin position="1"/>
        <end position="110"/>
    </location>
</feature>
<evidence type="ECO:0000256" key="6">
    <source>
        <dbReference type="ARBA" id="ARBA00023125"/>
    </source>
</evidence>
<evidence type="ECO:0000259" key="12">
    <source>
        <dbReference type="PROSITE" id="PS51198"/>
    </source>
</evidence>
<comment type="caution">
    <text evidence="13">The sequence shown here is derived from an EMBL/GenBank/DDBJ whole genome shotgun (WGS) entry which is preliminary data.</text>
</comment>
<dbReference type="Proteomes" id="UP000017081">
    <property type="component" value="Unassembled WGS sequence"/>
</dbReference>
<keyword evidence="5 11" id="KW-0067">ATP-binding</keyword>
<dbReference type="CDD" id="cd17932">
    <property type="entry name" value="DEXQc_UvrD"/>
    <property type="match status" value="1"/>
</dbReference>
<sequence>INFLNNFELLKKTENFYSFNDLLIQFYKLLSLNLIIIDFQYIMVDEYQDTDNLQVHILKLLAKNSNLMVVGDDYQSIYGFKGTSMENILNFSNEFPNVKTIILKENYRSTNPILHLSNEFSKKLKYCFRKSLITKDSSLKKPNLNIFKNHFNEISFIFDKIKDILELNPTATIGILFRNFIYMEEFIKFFESSNIKFNVASNPFLENIFKHKFYNTNITLSFLTIHSSKGLEWDYVFIPLLLEGIIPSSIGDALNLEEEKRLFYVALTRAKKELFLSYPLSFYGDFGLFKTPSQFIENIDSSFFNIKRG</sequence>
<dbReference type="InterPro" id="IPR014017">
    <property type="entry name" value="DNA_helicase_UvrD-like_C"/>
</dbReference>
<keyword evidence="7" id="KW-0413">Isomerase</keyword>
<dbReference type="PANTHER" id="PTHR11070">
    <property type="entry name" value="UVRD / RECB / PCRA DNA HELICASE FAMILY MEMBER"/>
    <property type="match status" value="1"/>
</dbReference>
<dbReference type="Gene3D" id="1.10.10.160">
    <property type="match status" value="1"/>
</dbReference>
<dbReference type="SUPFAM" id="SSF52540">
    <property type="entry name" value="P-loop containing nucleoside triphosphate hydrolases"/>
    <property type="match status" value="1"/>
</dbReference>
<dbReference type="InterPro" id="IPR014016">
    <property type="entry name" value="UvrD-like_ATP-bd"/>
</dbReference>
<reference evidence="13 14" key="1">
    <citation type="submission" date="2013-08" db="EMBL/GenBank/DDBJ databases">
        <authorList>
            <person name="Weinstock G."/>
            <person name="Sodergren E."/>
            <person name="Wylie T."/>
            <person name="Fulton L."/>
            <person name="Fulton R."/>
            <person name="Fronick C."/>
            <person name="O'Laughlin M."/>
            <person name="Godfrey J."/>
            <person name="Miner T."/>
            <person name="Herter B."/>
            <person name="Appelbaum E."/>
            <person name="Cordes M."/>
            <person name="Lek S."/>
            <person name="Wollam A."/>
            <person name="Pepin K.H."/>
            <person name="Palsikar V.B."/>
            <person name="Mitreva M."/>
            <person name="Wilson R.K."/>
        </authorList>
    </citation>
    <scope>NUCLEOTIDE SEQUENCE [LARGE SCALE GENOMIC DNA]</scope>
    <source>
        <strain evidence="13 14">ATCC BAA-474</strain>
    </source>
</reference>
<accession>U7VAD4</accession>
<organism evidence="13 14">
    <name type="scientific">Cetobacterium somerae ATCC BAA-474</name>
    <dbReference type="NCBI Taxonomy" id="1319815"/>
    <lineage>
        <taxon>Bacteria</taxon>
        <taxon>Fusobacteriati</taxon>
        <taxon>Fusobacteriota</taxon>
        <taxon>Fusobacteriia</taxon>
        <taxon>Fusobacteriales</taxon>
        <taxon>Fusobacteriaceae</taxon>
        <taxon>Cetobacterium</taxon>
    </lineage>
</organism>
<keyword evidence="4 11" id="KW-0347">Helicase</keyword>
<comment type="caution">
    <text evidence="11">Lacks conserved residue(s) required for the propagation of feature annotation.</text>
</comment>
<dbReference type="GO" id="GO:0016787">
    <property type="term" value="F:hydrolase activity"/>
    <property type="evidence" value="ECO:0007669"/>
    <property type="project" value="UniProtKB-UniRule"/>
</dbReference>
<dbReference type="PROSITE" id="PS51198">
    <property type="entry name" value="UVRD_HELICASE_ATP_BIND"/>
    <property type="match status" value="1"/>
</dbReference>
<dbReference type="Pfam" id="PF00580">
    <property type="entry name" value="UvrD-helicase"/>
    <property type="match status" value="1"/>
</dbReference>
<dbReference type="InterPro" id="IPR000212">
    <property type="entry name" value="DNA_helicase_UvrD/REP"/>
</dbReference>
<feature type="non-terminal residue" evidence="13">
    <location>
        <position position="1"/>
    </location>
</feature>
<dbReference type="Gene3D" id="3.40.50.300">
    <property type="entry name" value="P-loop containing nucleotide triphosphate hydrolases"/>
    <property type="match status" value="3"/>
</dbReference>
<name>U7VAD4_9FUSO</name>
<dbReference type="eggNOG" id="COG0210">
    <property type="taxonomic scope" value="Bacteria"/>
</dbReference>
<evidence type="ECO:0000313" key="14">
    <source>
        <dbReference type="Proteomes" id="UP000017081"/>
    </source>
</evidence>
<dbReference type="Pfam" id="PF13361">
    <property type="entry name" value="UvrD_C"/>
    <property type="match status" value="2"/>
</dbReference>
<dbReference type="EMBL" id="AXZF01000083">
    <property type="protein sequence ID" value="ERT68109.1"/>
    <property type="molecule type" value="Genomic_DNA"/>
</dbReference>
<dbReference type="InterPro" id="IPR013986">
    <property type="entry name" value="DExx_box_DNA_helicase_dom_sf"/>
</dbReference>
<comment type="similarity">
    <text evidence="1">Belongs to the helicase family. UvrD subfamily.</text>
</comment>
<dbReference type="CDD" id="cd18807">
    <property type="entry name" value="SF1_C_UvrD"/>
    <property type="match status" value="1"/>
</dbReference>
<dbReference type="GO" id="GO:0005524">
    <property type="term" value="F:ATP binding"/>
    <property type="evidence" value="ECO:0007669"/>
    <property type="project" value="UniProtKB-UniRule"/>
</dbReference>
<dbReference type="GO" id="GO:0003677">
    <property type="term" value="F:DNA binding"/>
    <property type="evidence" value="ECO:0007669"/>
    <property type="project" value="UniProtKB-KW"/>
</dbReference>
<comment type="catalytic activity">
    <reaction evidence="8">
        <text>Couples ATP hydrolysis with the unwinding of duplex DNA by translocating in the 3'-5' direction.</text>
        <dbReference type="EC" id="5.6.2.4"/>
    </reaction>
</comment>
<evidence type="ECO:0000256" key="3">
    <source>
        <dbReference type="ARBA" id="ARBA00022801"/>
    </source>
</evidence>